<dbReference type="Proteomes" id="UP000612349">
    <property type="component" value="Unassembled WGS sequence"/>
</dbReference>
<keyword evidence="4 6" id="KW-0274">FAD</keyword>
<comment type="pathway">
    <text evidence="2 6">One-carbon metabolism; tetrahydrofolate interconversion.</text>
</comment>
<evidence type="ECO:0000313" key="7">
    <source>
        <dbReference type="EMBL" id="GGD77133.1"/>
    </source>
</evidence>
<comment type="similarity">
    <text evidence="6">Belongs to the methylenetetrahydrofolate reductase family.</text>
</comment>
<protein>
    <recommendedName>
        <fullName evidence="6">Methylenetetrahydrofolate reductase</fullName>
    </recommendedName>
</protein>
<dbReference type="GO" id="GO:0004489">
    <property type="term" value="F:methylenetetrahydrofolate reductase [NAD(P)H] activity"/>
    <property type="evidence" value="ECO:0007669"/>
    <property type="project" value="InterPro"/>
</dbReference>
<organism evidence="7 8">
    <name type="scientific">Croceicoccus mobilis</name>
    <dbReference type="NCBI Taxonomy" id="1703339"/>
    <lineage>
        <taxon>Bacteria</taxon>
        <taxon>Pseudomonadati</taxon>
        <taxon>Pseudomonadota</taxon>
        <taxon>Alphaproteobacteria</taxon>
        <taxon>Sphingomonadales</taxon>
        <taxon>Erythrobacteraceae</taxon>
        <taxon>Croceicoccus</taxon>
    </lineage>
</organism>
<comment type="cofactor">
    <cofactor evidence="1 6">
        <name>FAD</name>
        <dbReference type="ChEBI" id="CHEBI:57692"/>
    </cofactor>
</comment>
<evidence type="ECO:0000256" key="6">
    <source>
        <dbReference type="RuleBase" id="RU003862"/>
    </source>
</evidence>
<evidence type="ECO:0000256" key="1">
    <source>
        <dbReference type="ARBA" id="ARBA00001974"/>
    </source>
</evidence>
<reference evidence="7" key="2">
    <citation type="submission" date="2020-09" db="EMBL/GenBank/DDBJ databases">
        <authorList>
            <person name="Sun Q."/>
            <person name="Zhou Y."/>
        </authorList>
    </citation>
    <scope>NUCLEOTIDE SEQUENCE</scope>
    <source>
        <strain evidence="7">CGMCC 1.15360</strain>
    </source>
</reference>
<keyword evidence="5 6" id="KW-0560">Oxidoreductase</keyword>
<accession>A0A916Z5C4</accession>
<comment type="caution">
    <text evidence="7">The sequence shown here is derived from an EMBL/GenBank/DDBJ whole genome shotgun (WGS) entry which is preliminary data.</text>
</comment>
<name>A0A916Z5C4_9SPHN</name>
<evidence type="ECO:0000256" key="3">
    <source>
        <dbReference type="ARBA" id="ARBA00022630"/>
    </source>
</evidence>
<keyword evidence="3 6" id="KW-0285">Flavoprotein</keyword>
<dbReference type="Gene3D" id="3.20.20.220">
    <property type="match status" value="1"/>
</dbReference>
<dbReference type="SUPFAM" id="SSF51730">
    <property type="entry name" value="FAD-linked oxidoreductase"/>
    <property type="match status" value="1"/>
</dbReference>
<dbReference type="InterPro" id="IPR029041">
    <property type="entry name" value="FAD-linked_oxidoreductase-like"/>
</dbReference>
<evidence type="ECO:0000256" key="5">
    <source>
        <dbReference type="ARBA" id="ARBA00023002"/>
    </source>
</evidence>
<gene>
    <name evidence="7" type="primary">metF</name>
    <name evidence="7" type="ORF">GCM10010990_28550</name>
</gene>
<keyword evidence="8" id="KW-1185">Reference proteome</keyword>
<proteinExistence type="inferred from homology"/>
<sequence length="296" mass="31918">MPEMAVQHEPHRSISANGRAVVARIPASIEVSPKQAIQSSDLPSLFPAGTRVYITDIAPVDCGDLVDAACRVRELGYEPVPHFAARRIADRETLANRLAALSAEAGVSDALVIGGGPRKPEGIYHATLDLLETGLFDRYGIKDIAVAGHPESSPDFSDAEALELLKFKQAFGERTGADMRIVTQFGFDAQLFIRWAEGLKACEIDIPVHLGVAGPAKLPTLIRYAAACGVGNSLEFLTKQAGKLTSLVSGFVPDTVVAPVERHWRDDPDCPIRQIHVFAFGGLKSASAWLRERGSW</sequence>
<dbReference type="Pfam" id="PF02219">
    <property type="entry name" value="MTHFR"/>
    <property type="match status" value="1"/>
</dbReference>
<dbReference type="InterPro" id="IPR003171">
    <property type="entry name" value="Mehydrof_redctse-like"/>
</dbReference>
<dbReference type="AlphaFoldDB" id="A0A916Z5C4"/>
<evidence type="ECO:0000256" key="4">
    <source>
        <dbReference type="ARBA" id="ARBA00022827"/>
    </source>
</evidence>
<dbReference type="GO" id="GO:0006555">
    <property type="term" value="P:methionine metabolic process"/>
    <property type="evidence" value="ECO:0007669"/>
    <property type="project" value="InterPro"/>
</dbReference>
<dbReference type="EMBL" id="BMIP01000007">
    <property type="protein sequence ID" value="GGD77133.1"/>
    <property type="molecule type" value="Genomic_DNA"/>
</dbReference>
<evidence type="ECO:0000313" key="8">
    <source>
        <dbReference type="Proteomes" id="UP000612349"/>
    </source>
</evidence>
<reference evidence="7" key="1">
    <citation type="journal article" date="2014" name="Int. J. Syst. Evol. Microbiol.">
        <title>Complete genome sequence of Corynebacterium casei LMG S-19264T (=DSM 44701T), isolated from a smear-ripened cheese.</title>
        <authorList>
            <consortium name="US DOE Joint Genome Institute (JGI-PGF)"/>
            <person name="Walter F."/>
            <person name="Albersmeier A."/>
            <person name="Kalinowski J."/>
            <person name="Ruckert C."/>
        </authorList>
    </citation>
    <scope>NUCLEOTIDE SEQUENCE</scope>
    <source>
        <strain evidence="7">CGMCC 1.15360</strain>
    </source>
</reference>
<evidence type="ECO:0000256" key="2">
    <source>
        <dbReference type="ARBA" id="ARBA00004777"/>
    </source>
</evidence>